<name>A0A517TBS3_9PLAN</name>
<evidence type="ECO:0000313" key="1">
    <source>
        <dbReference type="EMBL" id="QDT65818.1"/>
    </source>
</evidence>
<proteinExistence type="predicted"/>
<dbReference type="KEGG" id="chya:V22_30800"/>
<reference evidence="1 2" key="1">
    <citation type="submission" date="2019-02" db="EMBL/GenBank/DDBJ databases">
        <title>Deep-cultivation of Planctomycetes and their phenomic and genomic characterization uncovers novel biology.</title>
        <authorList>
            <person name="Wiegand S."/>
            <person name="Jogler M."/>
            <person name="Boedeker C."/>
            <person name="Pinto D."/>
            <person name="Vollmers J."/>
            <person name="Rivas-Marin E."/>
            <person name="Kohn T."/>
            <person name="Peeters S.H."/>
            <person name="Heuer A."/>
            <person name="Rast P."/>
            <person name="Oberbeckmann S."/>
            <person name="Bunk B."/>
            <person name="Jeske O."/>
            <person name="Meyerdierks A."/>
            <person name="Storesund J.E."/>
            <person name="Kallscheuer N."/>
            <person name="Luecker S."/>
            <person name="Lage O.M."/>
            <person name="Pohl T."/>
            <person name="Merkel B.J."/>
            <person name="Hornburger P."/>
            <person name="Mueller R.-W."/>
            <person name="Bruemmer F."/>
            <person name="Labrenz M."/>
            <person name="Spormann A.M."/>
            <person name="Op den Camp H."/>
            <person name="Overmann J."/>
            <person name="Amann R."/>
            <person name="Jetten M.S.M."/>
            <person name="Mascher T."/>
            <person name="Medema M.H."/>
            <person name="Devos D.P."/>
            <person name="Kaster A.-K."/>
            <person name="Ovreas L."/>
            <person name="Rohde M."/>
            <person name="Galperin M.Y."/>
            <person name="Jogler C."/>
        </authorList>
    </citation>
    <scope>NUCLEOTIDE SEQUENCE [LARGE SCALE GENOMIC DNA]</scope>
    <source>
        <strain evidence="1 2">V22</strain>
    </source>
</reference>
<evidence type="ECO:0000313" key="2">
    <source>
        <dbReference type="Proteomes" id="UP000319976"/>
    </source>
</evidence>
<organism evidence="1 2">
    <name type="scientific">Calycomorphotria hydatis</name>
    <dbReference type="NCBI Taxonomy" id="2528027"/>
    <lineage>
        <taxon>Bacteria</taxon>
        <taxon>Pseudomonadati</taxon>
        <taxon>Planctomycetota</taxon>
        <taxon>Planctomycetia</taxon>
        <taxon>Planctomycetales</taxon>
        <taxon>Planctomycetaceae</taxon>
        <taxon>Calycomorphotria</taxon>
    </lineage>
</organism>
<dbReference type="RefSeq" id="WP_145264384.1">
    <property type="nucleotide sequence ID" value="NZ_CP036316.1"/>
</dbReference>
<accession>A0A517TBS3</accession>
<dbReference type="Proteomes" id="UP000319976">
    <property type="component" value="Chromosome"/>
</dbReference>
<keyword evidence="2" id="KW-1185">Reference proteome</keyword>
<dbReference type="EMBL" id="CP036316">
    <property type="protein sequence ID" value="QDT65818.1"/>
    <property type="molecule type" value="Genomic_DNA"/>
</dbReference>
<gene>
    <name evidence="1" type="ORF">V22_30800</name>
</gene>
<sequence>MQTVKVEGIVTAVGTPYTDDRTNEEKVSPTITVASTDSRGSGNLVKLKFVNDDEGRAAFSNAPPIGSSVAVIAEKRVSNYDGKSKETLWIQKVQVQNAPQKAAA</sequence>
<dbReference type="AlphaFoldDB" id="A0A517TBS3"/>
<protein>
    <submittedName>
        <fullName evidence="1">Uncharacterized protein</fullName>
    </submittedName>
</protein>